<dbReference type="Pfam" id="PF04985">
    <property type="entry name" value="Phage_tube"/>
    <property type="match status" value="1"/>
</dbReference>
<dbReference type="KEGG" id="maqu:Maq22A_4p60320"/>
<protein>
    <submittedName>
        <fullName evidence="1">Tail tube protein</fullName>
    </submittedName>
</protein>
<dbReference type="AlphaFoldDB" id="A0A0C6FTI5"/>
<name>A0A0C6FTI5_9HYPH</name>
<gene>
    <name evidence="1" type="ORF">Maq22A_4p60320</name>
</gene>
<dbReference type="Proteomes" id="UP000061432">
    <property type="component" value="Plasmid pMaq22A_4p"/>
</dbReference>
<keyword evidence="1" id="KW-0614">Plasmid</keyword>
<geneLocation type="plasmid" evidence="2">
    <name>pMaq22A_4p DNA</name>
</geneLocation>
<dbReference type="InterPro" id="IPR006498">
    <property type="entry name" value="Tail_tube"/>
</dbReference>
<evidence type="ECO:0000313" key="2">
    <source>
        <dbReference type="Proteomes" id="UP000061432"/>
    </source>
</evidence>
<dbReference type="EMBL" id="AP014708">
    <property type="protein sequence ID" value="BAQ50412.1"/>
    <property type="molecule type" value="Genomic_DNA"/>
</dbReference>
<dbReference type="OrthoDB" id="7834326at2"/>
<dbReference type="PATRIC" id="fig|270351.10.peg.7604"/>
<accession>A0A0C6FTI5</accession>
<dbReference type="RefSeq" id="WP_060851450.1">
    <property type="nucleotide sequence ID" value="NZ_AP014708.1"/>
</dbReference>
<reference evidence="1 2" key="1">
    <citation type="journal article" date="2015" name="Genome Announc.">
        <title>Complete Genome Sequence of Methylobacterium aquaticum Strain 22A, Isolated from Racomitrium japonicum Moss.</title>
        <authorList>
            <person name="Tani A."/>
            <person name="Ogura Y."/>
            <person name="Hayashi T."/>
            <person name="Kimbara K."/>
        </authorList>
    </citation>
    <scope>NUCLEOTIDE SEQUENCE [LARGE SCALE GENOMIC DNA]</scope>
    <source>
        <strain evidence="1 2">MA-22A</strain>
        <plasmid evidence="2">Plasmid pMaq22A_4p DNA</plasmid>
    </source>
</reference>
<sequence>MAQDILIIEEVDVRRADDPDDTRVFSINKMGLPSLKRKEAEHTPGGGVGTINFLLPMADAFEPKFAVKGLDLDVLRKFGFTAGVFDKWTFAASLRNKRTNKLVPVRTTIQGIVSEWAPGEHTPGELLDCDHTLKEVRYVDLVIDGEEIFAWSFYGRFWRSGGVDLFAEYRTALGA</sequence>
<proteinExistence type="predicted"/>
<reference evidence="2" key="2">
    <citation type="submission" date="2015-01" db="EMBL/GenBank/DDBJ databases">
        <title>Complete genome sequence of Methylobacterium aquaticum strain 22A.</title>
        <authorList>
            <person name="Tani A."/>
            <person name="Ogura Y."/>
            <person name="Hayashi T."/>
        </authorList>
    </citation>
    <scope>NUCLEOTIDE SEQUENCE [LARGE SCALE GENOMIC DNA]</scope>
    <source>
        <strain evidence="2">MA-22A</strain>
        <plasmid evidence="2">Plasmid pMaq22A_4p DNA</plasmid>
    </source>
</reference>
<organism evidence="1 2">
    <name type="scientific">Methylobacterium aquaticum</name>
    <dbReference type="NCBI Taxonomy" id="270351"/>
    <lineage>
        <taxon>Bacteria</taxon>
        <taxon>Pseudomonadati</taxon>
        <taxon>Pseudomonadota</taxon>
        <taxon>Alphaproteobacteria</taxon>
        <taxon>Hyphomicrobiales</taxon>
        <taxon>Methylobacteriaceae</taxon>
        <taxon>Methylobacterium</taxon>
    </lineage>
</organism>
<evidence type="ECO:0000313" key="1">
    <source>
        <dbReference type="EMBL" id="BAQ50412.1"/>
    </source>
</evidence>